<evidence type="ECO:0000256" key="1">
    <source>
        <dbReference type="SAM" id="Phobius"/>
    </source>
</evidence>
<keyword evidence="1" id="KW-0472">Membrane</keyword>
<feature type="transmembrane region" description="Helical" evidence="1">
    <location>
        <begin position="6"/>
        <end position="26"/>
    </location>
</feature>
<proteinExistence type="predicted"/>
<accession>V5RKE6</accession>
<dbReference type="EMBL" id="CP006682">
    <property type="protein sequence ID" value="AHB36571.1"/>
    <property type="molecule type" value="Genomic_DNA"/>
</dbReference>
<name>V5RKE6_SPIAP</name>
<evidence type="ECO:0008006" key="4">
    <source>
        <dbReference type="Google" id="ProtNLM"/>
    </source>
</evidence>
<dbReference type="RefSeq" id="WP_023789790.1">
    <property type="nucleotide sequence ID" value="NC_022998.1"/>
</dbReference>
<feature type="transmembrane region" description="Helical" evidence="1">
    <location>
        <begin position="162"/>
        <end position="180"/>
    </location>
</feature>
<dbReference type="KEGG" id="sapi:SAPIS_v1c07260"/>
<keyword evidence="1" id="KW-1133">Transmembrane helix</keyword>
<organism evidence="2 3">
    <name type="scientific">Spiroplasma apis B31</name>
    <dbReference type="NCBI Taxonomy" id="1276258"/>
    <lineage>
        <taxon>Bacteria</taxon>
        <taxon>Bacillati</taxon>
        <taxon>Mycoplasmatota</taxon>
        <taxon>Mollicutes</taxon>
        <taxon>Entomoplasmatales</taxon>
        <taxon>Spiroplasmataceae</taxon>
        <taxon>Spiroplasma</taxon>
    </lineage>
</organism>
<gene>
    <name evidence="2" type="ORF">SAPIS_v1c07260</name>
</gene>
<dbReference type="OrthoDB" id="388310at2"/>
<reference evidence="2 3" key="1">
    <citation type="journal article" date="2014" name="Genome Announc.">
        <title>Complete Genome Sequence of Spiroplasma apis B31T (ATCC 33834), a Bacterium Associated with May Disease of Honeybees (Apis mellifera).</title>
        <authorList>
            <person name="Ku C."/>
            <person name="Lo W.S."/>
            <person name="Chen L.L."/>
            <person name="Kuo C.H."/>
        </authorList>
    </citation>
    <scope>NUCLEOTIDE SEQUENCE [LARGE SCALE GENOMIC DNA]</scope>
    <source>
        <strain evidence="2">B31</strain>
    </source>
</reference>
<keyword evidence="1" id="KW-0812">Transmembrane</keyword>
<feature type="transmembrane region" description="Helical" evidence="1">
    <location>
        <begin position="111"/>
        <end position="141"/>
    </location>
</feature>
<sequence length="511" mass="57643">MIFNIGPWWLFDILALAIIISTTAFGAKRGFFVSFYILLVELVAIVLMMFIPTIITNSINKTVVNFLASKGLASAFESMSDSIKDVLLNLFKTMGITSDLNFDSQGLGYEFFTVCVACVLYLILTILTFILVNLIGLFLFIAVKKRIRRLKIIGSADTMLGAVNGFAIGMTFSLIFTTLLSNPFIATETQTLGRLNFNEMSEKEQADWTKDGNSFNRYAISRKISTEIPYLNFSSIVYTNQCIQKYMIKPLTTIANQKMESMDTSTLKPVFKEFEELMVNGYTSDNPLTAPISACINLMPEDSKSVFRITSELLLMGIQAFVTNTAKTTVNSYELINSLEDFKAEKNIETKLQWVTPEVLKDFYDWSKQKSDASQNETNPFIKIANNIDNIDNATDDSERRALSKVLRNPVKTYSFMRNIYYVNQTTTKNMETFPFLASLYSSNFFIKGMEFVPTGGLLTQKLGEIENWGNLNPNALLVLGGSENPDIAKKNYNGFWINKYFAYADLGEND</sequence>
<feature type="transmembrane region" description="Helical" evidence="1">
    <location>
        <begin position="33"/>
        <end position="55"/>
    </location>
</feature>
<dbReference type="PATRIC" id="fig|1276258.3.peg.739"/>
<dbReference type="Proteomes" id="UP000018550">
    <property type="component" value="Chromosome"/>
</dbReference>
<dbReference type="STRING" id="1276258.SAPIS_v1c07260"/>
<dbReference type="AlphaFoldDB" id="V5RKE6"/>
<evidence type="ECO:0000313" key="3">
    <source>
        <dbReference type="Proteomes" id="UP000018550"/>
    </source>
</evidence>
<evidence type="ECO:0000313" key="2">
    <source>
        <dbReference type="EMBL" id="AHB36571.1"/>
    </source>
</evidence>
<protein>
    <recommendedName>
        <fullName evidence="4">Colicin V production protein</fullName>
    </recommendedName>
</protein>
<keyword evidence="3" id="KW-1185">Reference proteome</keyword>
<dbReference type="HOGENOM" id="CLU_548470_0_0_14"/>